<dbReference type="STRING" id="867904.Metho_0824"/>
<organism evidence="17 18">
    <name type="scientific">Methanomethylovorans hollandica (strain DSM 15978 / NBRC 107637 / DMS1)</name>
    <dbReference type="NCBI Taxonomy" id="867904"/>
    <lineage>
        <taxon>Archaea</taxon>
        <taxon>Methanobacteriati</taxon>
        <taxon>Methanobacteriota</taxon>
        <taxon>Stenosarchaea group</taxon>
        <taxon>Methanomicrobia</taxon>
        <taxon>Methanosarcinales</taxon>
        <taxon>Methanosarcinaceae</taxon>
        <taxon>Methanomethylovorans</taxon>
    </lineage>
</organism>
<keyword evidence="5 8" id="KW-0560">Oxidoreductase</keyword>
<sequence length="423" mass="47681">MTEINSMVITHSKASIEEMERSWNGDLEEVLRSLYSNEFVQECVVMKTCNRIEIYVVSPKGSSVLFNFAKSMAFPLQVVEFLDHNESLLHLLRLACGLESMIVGEDQILGQIRDMYLLAKKTGTTGRMLDTAFSKAIQVGKRVRTETEVNRGSVSIGSAAVDLAEMVLGGLEGKMILVIGTGEMGTLVTRALAHREMDLVYIANRTFEKARDLADSMGGHAVHFENLAENVRKADVVISATSAPHYVLRISLIEEIMKGRERDLLLIDIANPRDIESSVAEIEHVKLYNIDNLRIINERNLAQRKEEAKKAEKIVDEELCLLLKQYKQQKADHIVSAIYANVYNVRKQEKERAVTKLRAYHTIGEIENKVLDDLTHSIVNKILAEPTKVLRNAAEMSDDELLDVVSRLFNIDKIPEKNNNKCK</sequence>
<dbReference type="UniPathway" id="UPA00251">
    <property type="reaction ID" value="UER00316"/>
</dbReference>
<accession>L0KUF2</accession>
<dbReference type="GeneID" id="14408117"/>
<dbReference type="FunFam" id="3.40.50.720:FF:000031">
    <property type="entry name" value="Glutamyl-tRNA reductase"/>
    <property type="match status" value="1"/>
</dbReference>
<gene>
    <name evidence="8" type="primary">hemA</name>
    <name evidence="17" type="ordered locus">Metho_0824</name>
</gene>
<comment type="similarity">
    <text evidence="2 8 13">Belongs to the glutamyl-tRNA reductase family.</text>
</comment>
<dbReference type="GO" id="GO:0019353">
    <property type="term" value="P:protoporphyrinogen IX biosynthetic process from glutamate"/>
    <property type="evidence" value="ECO:0007669"/>
    <property type="project" value="TreeGrafter"/>
</dbReference>
<evidence type="ECO:0000256" key="1">
    <source>
        <dbReference type="ARBA" id="ARBA00005059"/>
    </source>
</evidence>
<dbReference type="InterPro" id="IPR000343">
    <property type="entry name" value="4pyrrol_synth_GluRdtase"/>
</dbReference>
<comment type="pathway">
    <text evidence="1 8 13">Porphyrin-containing compound metabolism; protoporphyrin-IX biosynthesis; 5-aminolevulinate from L-glutamyl-tRNA(Glu): step 1/2.</text>
</comment>
<evidence type="ECO:0000256" key="8">
    <source>
        <dbReference type="HAMAP-Rule" id="MF_00087"/>
    </source>
</evidence>
<evidence type="ECO:0000256" key="2">
    <source>
        <dbReference type="ARBA" id="ARBA00005916"/>
    </source>
</evidence>
<dbReference type="NCBIfam" id="TIGR01035">
    <property type="entry name" value="hemA"/>
    <property type="match status" value="1"/>
</dbReference>
<evidence type="ECO:0000259" key="16">
    <source>
        <dbReference type="Pfam" id="PF05201"/>
    </source>
</evidence>
<feature type="domain" description="Quinate/shikimate 5-dehydrogenase/glutamyl-tRNA reductase" evidence="15">
    <location>
        <begin position="162"/>
        <end position="295"/>
    </location>
</feature>
<dbReference type="Gene3D" id="3.40.50.720">
    <property type="entry name" value="NAD(P)-binding Rossmann-like Domain"/>
    <property type="match status" value="1"/>
</dbReference>
<feature type="binding site" evidence="8 10">
    <location>
        <position position="100"/>
    </location>
    <ligand>
        <name>substrate</name>
    </ligand>
</feature>
<reference evidence="18" key="1">
    <citation type="submission" date="2012-02" db="EMBL/GenBank/DDBJ databases">
        <title>Complete sequence of chromosome of Methanomethylovorans hollandica DSM 15978.</title>
        <authorList>
            <person name="Lucas S."/>
            <person name="Copeland A."/>
            <person name="Lapidus A."/>
            <person name="Glavina del Rio T."/>
            <person name="Dalin E."/>
            <person name="Tice H."/>
            <person name="Bruce D."/>
            <person name="Goodwin L."/>
            <person name="Pitluck S."/>
            <person name="Peters L."/>
            <person name="Mikhailova N."/>
            <person name="Held B."/>
            <person name="Kyrpides N."/>
            <person name="Mavromatis K."/>
            <person name="Ivanova N."/>
            <person name="Brettin T."/>
            <person name="Detter J.C."/>
            <person name="Han C."/>
            <person name="Larimer F."/>
            <person name="Land M."/>
            <person name="Hauser L."/>
            <person name="Markowitz V."/>
            <person name="Cheng J.-F."/>
            <person name="Hugenholtz P."/>
            <person name="Woyke T."/>
            <person name="Wu D."/>
            <person name="Spring S."/>
            <person name="Schroeder M."/>
            <person name="Brambilla E."/>
            <person name="Klenk H.-P."/>
            <person name="Eisen J.A."/>
        </authorList>
    </citation>
    <scope>NUCLEOTIDE SEQUENCE [LARGE SCALE GENOMIC DNA]</scope>
    <source>
        <strain evidence="18">DSM 15978 / NBRC 107637 / DMS1</strain>
    </source>
</reference>
<feature type="active site" description="Nucleophile" evidence="8 9">
    <location>
        <position position="49"/>
    </location>
</feature>
<dbReference type="PIRSF" id="PIRSF000445">
    <property type="entry name" value="4pyrrol_synth_GluRdtase"/>
    <property type="match status" value="1"/>
</dbReference>
<evidence type="ECO:0000313" key="17">
    <source>
        <dbReference type="EMBL" id="AGB49067.1"/>
    </source>
</evidence>
<evidence type="ECO:0000256" key="13">
    <source>
        <dbReference type="RuleBase" id="RU000584"/>
    </source>
</evidence>
<feature type="binding site" evidence="8 10">
    <location>
        <begin position="105"/>
        <end position="107"/>
    </location>
    <ligand>
        <name>substrate</name>
    </ligand>
</feature>
<feature type="site" description="Important for activity" evidence="8 12">
    <location>
        <position position="90"/>
    </location>
</feature>
<evidence type="ECO:0000256" key="9">
    <source>
        <dbReference type="PIRSR" id="PIRSR000445-1"/>
    </source>
</evidence>
<proteinExistence type="inferred from homology"/>
<dbReference type="InterPro" id="IPR015895">
    <property type="entry name" value="4pyrrol_synth_GluRdtase_N"/>
</dbReference>
<dbReference type="InterPro" id="IPR018214">
    <property type="entry name" value="GluRdtase_CS"/>
</dbReference>
<dbReference type="KEGG" id="mhz:Metho_0824"/>
<keyword evidence="6 8" id="KW-0627">Porphyrin biosynthesis</keyword>
<feature type="binding site" evidence="8 10">
    <location>
        <begin position="48"/>
        <end position="51"/>
    </location>
    <ligand>
        <name>substrate</name>
    </ligand>
</feature>
<dbReference type="FunFam" id="3.30.460.30:FF:000001">
    <property type="entry name" value="Glutamyl-tRNA reductase"/>
    <property type="match status" value="1"/>
</dbReference>
<feature type="binding site" evidence="8 11">
    <location>
        <begin position="180"/>
        <end position="185"/>
    </location>
    <ligand>
        <name>NADP(+)</name>
        <dbReference type="ChEBI" id="CHEBI:58349"/>
    </ligand>
</feature>
<dbReference type="Pfam" id="PF05201">
    <property type="entry name" value="GlutR_N"/>
    <property type="match status" value="1"/>
</dbReference>
<dbReference type="InterPro" id="IPR036291">
    <property type="entry name" value="NAD(P)-bd_dom_sf"/>
</dbReference>
<dbReference type="AlphaFoldDB" id="L0KUF2"/>
<dbReference type="Proteomes" id="UP000010866">
    <property type="component" value="Chromosome"/>
</dbReference>
<evidence type="ECO:0000256" key="7">
    <source>
        <dbReference type="ARBA" id="ARBA00047464"/>
    </source>
</evidence>
<keyword evidence="18" id="KW-1185">Reference proteome</keyword>
<evidence type="ECO:0000256" key="11">
    <source>
        <dbReference type="PIRSR" id="PIRSR000445-3"/>
    </source>
</evidence>
<feature type="domain" description="Glutamyl-tRNA reductase N-terminal" evidence="16">
    <location>
        <begin position="9"/>
        <end position="147"/>
    </location>
</feature>
<evidence type="ECO:0000256" key="10">
    <source>
        <dbReference type="PIRSR" id="PIRSR000445-2"/>
    </source>
</evidence>
<dbReference type="InterPro" id="IPR006151">
    <property type="entry name" value="Shikm_DH/Glu-tRNA_Rdtase"/>
</dbReference>
<comment type="subunit">
    <text evidence="8">Homodimer.</text>
</comment>
<dbReference type="Pfam" id="PF01488">
    <property type="entry name" value="Shikimate_DH"/>
    <property type="match status" value="1"/>
</dbReference>
<dbReference type="SUPFAM" id="SSF69742">
    <property type="entry name" value="Glutamyl tRNA-reductase catalytic, N-terminal domain"/>
    <property type="match status" value="1"/>
</dbReference>
<dbReference type="SUPFAM" id="SSF51735">
    <property type="entry name" value="NAD(P)-binding Rossmann-fold domains"/>
    <property type="match status" value="1"/>
</dbReference>
<evidence type="ECO:0000256" key="3">
    <source>
        <dbReference type="ARBA" id="ARBA00012970"/>
    </source>
</evidence>
<dbReference type="HOGENOM" id="CLU_035113_0_0_2"/>
<comment type="domain">
    <text evidence="8">Possesses an unusual extended V-shaped dimeric structure with each monomer consisting of three distinct domains arranged along a curved 'spinal' alpha-helix. The N-terminal catalytic domain specifically recognizes the glutamate moiety of the substrate. The second domain is the NADPH-binding domain, and the third C-terminal domain is responsible for dimerization.</text>
</comment>
<dbReference type="RefSeq" id="WP_015324234.1">
    <property type="nucleotide sequence ID" value="NC_019977.1"/>
</dbReference>
<evidence type="ECO:0000256" key="5">
    <source>
        <dbReference type="ARBA" id="ARBA00023002"/>
    </source>
</evidence>
<comment type="function">
    <text evidence="8">Catalyzes the NADPH-dependent reduction of glutamyl-tRNA(Glu) to glutamate 1-semialdehyde (GSA).</text>
</comment>
<dbReference type="InterPro" id="IPR036343">
    <property type="entry name" value="GluRdtase_N_sf"/>
</dbReference>
<comment type="catalytic activity">
    <reaction evidence="7 8 13">
        <text>(S)-4-amino-5-oxopentanoate + tRNA(Glu) + NADP(+) = L-glutamyl-tRNA(Glu) + NADPH + H(+)</text>
        <dbReference type="Rhea" id="RHEA:12344"/>
        <dbReference type="Rhea" id="RHEA-COMP:9663"/>
        <dbReference type="Rhea" id="RHEA-COMP:9680"/>
        <dbReference type="ChEBI" id="CHEBI:15378"/>
        <dbReference type="ChEBI" id="CHEBI:57501"/>
        <dbReference type="ChEBI" id="CHEBI:57783"/>
        <dbReference type="ChEBI" id="CHEBI:58349"/>
        <dbReference type="ChEBI" id="CHEBI:78442"/>
        <dbReference type="ChEBI" id="CHEBI:78520"/>
        <dbReference type="EC" id="1.2.1.70"/>
    </reaction>
</comment>
<feature type="binding site" evidence="8 10">
    <location>
        <position position="111"/>
    </location>
    <ligand>
        <name>substrate</name>
    </ligand>
</feature>
<dbReference type="InterPro" id="IPR036453">
    <property type="entry name" value="GluRdtase_dimer_dom_sf"/>
</dbReference>
<keyword evidence="4 8" id="KW-0521">NADP</keyword>
<evidence type="ECO:0000259" key="14">
    <source>
        <dbReference type="Pfam" id="PF00745"/>
    </source>
</evidence>
<feature type="domain" description="Tetrapyrrole biosynthesis glutamyl-tRNA reductase dimerisation" evidence="14">
    <location>
        <begin position="310"/>
        <end position="411"/>
    </location>
</feature>
<protein>
    <recommendedName>
        <fullName evidence="3 8">Glutamyl-tRNA reductase</fullName>
        <shortName evidence="8">GluTR</shortName>
        <ecNumber evidence="3 8">1.2.1.70</ecNumber>
    </recommendedName>
</protein>
<dbReference type="InterPro" id="IPR015896">
    <property type="entry name" value="4pyrrol_synth_GluRdtase_dimer"/>
</dbReference>
<dbReference type="Pfam" id="PF00745">
    <property type="entry name" value="GlutR_dimer"/>
    <property type="match status" value="1"/>
</dbReference>
<dbReference type="SUPFAM" id="SSF69075">
    <property type="entry name" value="Glutamyl tRNA-reductase dimerization domain"/>
    <property type="match status" value="1"/>
</dbReference>
<comment type="miscellaneous">
    <text evidence="8">During catalysis, the active site Cys acts as a nucleophile attacking the alpha-carbonyl group of tRNA-bound glutamate with the formation of a thioester intermediate between enzyme and glutamate, and the concomitant release of tRNA(Glu). The thioester intermediate is finally reduced by direct hydride transfer from NADPH, to form the product GSA.</text>
</comment>
<evidence type="ECO:0000256" key="12">
    <source>
        <dbReference type="PIRSR" id="PIRSR000445-4"/>
    </source>
</evidence>
<evidence type="ECO:0000313" key="18">
    <source>
        <dbReference type="Proteomes" id="UP000010866"/>
    </source>
</evidence>
<evidence type="ECO:0000259" key="15">
    <source>
        <dbReference type="Pfam" id="PF01488"/>
    </source>
</evidence>
<dbReference type="GO" id="GO:0008883">
    <property type="term" value="F:glutamyl-tRNA reductase activity"/>
    <property type="evidence" value="ECO:0007669"/>
    <property type="project" value="UniProtKB-UniRule"/>
</dbReference>
<dbReference type="EC" id="1.2.1.70" evidence="3 8"/>
<evidence type="ECO:0000256" key="4">
    <source>
        <dbReference type="ARBA" id="ARBA00022857"/>
    </source>
</evidence>
<dbReference type="CDD" id="cd05213">
    <property type="entry name" value="NAD_bind_Glutamyl_tRNA_reduct"/>
    <property type="match status" value="1"/>
</dbReference>
<name>L0KUF2_METHD</name>
<dbReference type="PROSITE" id="PS00747">
    <property type="entry name" value="GLUTR"/>
    <property type="match status" value="1"/>
</dbReference>
<dbReference type="PANTHER" id="PTHR43013:SF1">
    <property type="entry name" value="GLUTAMYL-TRNA REDUCTASE"/>
    <property type="match status" value="1"/>
</dbReference>
<dbReference type="HAMAP" id="MF_00087">
    <property type="entry name" value="Glu_tRNA_reductase"/>
    <property type="match status" value="1"/>
</dbReference>
<dbReference type="Gene3D" id="3.30.460.30">
    <property type="entry name" value="Glutamyl-tRNA reductase, N-terminal domain"/>
    <property type="match status" value="1"/>
</dbReference>
<dbReference type="OrthoDB" id="4562at2157"/>
<dbReference type="PANTHER" id="PTHR43013">
    <property type="entry name" value="GLUTAMYL-TRNA REDUCTASE"/>
    <property type="match status" value="1"/>
</dbReference>
<dbReference type="EMBL" id="CP003362">
    <property type="protein sequence ID" value="AGB49067.1"/>
    <property type="molecule type" value="Genomic_DNA"/>
</dbReference>
<evidence type="ECO:0000256" key="6">
    <source>
        <dbReference type="ARBA" id="ARBA00023244"/>
    </source>
</evidence>
<dbReference type="GO" id="GO:0050661">
    <property type="term" value="F:NADP binding"/>
    <property type="evidence" value="ECO:0007669"/>
    <property type="project" value="InterPro"/>
</dbReference>